<reference evidence="2" key="1">
    <citation type="submission" date="2021-04" db="EMBL/GenBank/DDBJ databases">
        <authorList>
            <person name="Chebbi M.A.C M."/>
        </authorList>
    </citation>
    <scope>NUCLEOTIDE SEQUENCE</scope>
</reference>
<proteinExistence type="predicted"/>
<feature type="chain" id="PRO_5035329011" evidence="1">
    <location>
        <begin position="19"/>
        <end position="85"/>
    </location>
</feature>
<evidence type="ECO:0000256" key="1">
    <source>
        <dbReference type="SAM" id="SignalP"/>
    </source>
</evidence>
<comment type="caution">
    <text evidence="2">The sequence shown here is derived from an EMBL/GenBank/DDBJ whole genome shotgun (WGS) entry which is preliminary data.</text>
</comment>
<dbReference type="Proteomes" id="UP000786811">
    <property type="component" value="Unassembled WGS sequence"/>
</dbReference>
<protein>
    <submittedName>
        <fullName evidence="2">Uncharacterized protein</fullName>
    </submittedName>
</protein>
<keyword evidence="3" id="KW-1185">Reference proteome</keyword>
<name>A0A8J2HHX7_COTCN</name>
<dbReference type="EMBL" id="CAJNRD030001122">
    <property type="protein sequence ID" value="CAG5100472.1"/>
    <property type="molecule type" value="Genomic_DNA"/>
</dbReference>
<accession>A0A8J2HHX7</accession>
<evidence type="ECO:0000313" key="3">
    <source>
        <dbReference type="Proteomes" id="UP000786811"/>
    </source>
</evidence>
<feature type="signal peptide" evidence="1">
    <location>
        <begin position="1"/>
        <end position="18"/>
    </location>
</feature>
<organism evidence="2 3">
    <name type="scientific">Cotesia congregata</name>
    <name type="common">Parasitoid wasp</name>
    <name type="synonym">Apanteles congregatus</name>
    <dbReference type="NCBI Taxonomy" id="51543"/>
    <lineage>
        <taxon>Eukaryota</taxon>
        <taxon>Metazoa</taxon>
        <taxon>Ecdysozoa</taxon>
        <taxon>Arthropoda</taxon>
        <taxon>Hexapoda</taxon>
        <taxon>Insecta</taxon>
        <taxon>Pterygota</taxon>
        <taxon>Neoptera</taxon>
        <taxon>Endopterygota</taxon>
        <taxon>Hymenoptera</taxon>
        <taxon>Apocrita</taxon>
        <taxon>Ichneumonoidea</taxon>
        <taxon>Braconidae</taxon>
        <taxon>Microgastrinae</taxon>
        <taxon>Cotesia</taxon>
    </lineage>
</organism>
<dbReference type="AlphaFoldDB" id="A0A8J2HHX7"/>
<evidence type="ECO:0000313" key="2">
    <source>
        <dbReference type="EMBL" id="CAG5100472.1"/>
    </source>
</evidence>
<keyword evidence="1" id="KW-0732">Signal</keyword>
<gene>
    <name evidence="2" type="ORF">HICCMSTLAB_LOCUS9571</name>
</gene>
<sequence length="85" mass="9693">MCKLVLILLILTIRLSLSFSMNDSNCEGKKDSYELKLNKDDLDVVKFAEDGWNKLVAEGRTRGVNSRGNLYVNCVRVQVIDTERK</sequence>